<dbReference type="Proteomes" id="UP000035963">
    <property type="component" value="Unassembled WGS sequence"/>
</dbReference>
<gene>
    <name evidence="1" type="ORF">EOS_01015</name>
</gene>
<dbReference type="OrthoDB" id="9154903at2"/>
<evidence type="ECO:0000313" key="1">
    <source>
        <dbReference type="EMBL" id="KLU28137.1"/>
    </source>
</evidence>
<dbReference type="EMBL" id="AEJF01000005">
    <property type="protein sequence ID" value="KLU28137.1"/>
    <property type="molecule type" value="Genomic_DNA"/>
</dbReference>
<dbReference type="RefSeq" id="WP_047844741.1">
    <property type="nucleotide sequence ID" value="NZ_AEJF01000005.1"/>
</dbReference>
<accession>A0A0J1D650</accession>
<dbReference type="AlphaFoldDB" id="A0A0J1D650"/>
<proteinExistence type="predicted"/>
<evidence type="ECO:0000313" key="2">
    <source>
        <dbReference type="Proteomes" id="UP000035963"/>
    </source>
</evidence>
<reference evidence="1 2" key="1">
    <citation type="journal article" date="2015" name="Genome Announc.">
        <title>Draft Genome Sequence of Burkholderia sp. Strain PML1(12), an Ectomycorrhizosphere-Inhabiting Bacterium with Effective Mineral-Weathering Ability.</title>
        <authorList>
            <person name="Uroz S."/>
            <person name="Oger P."/>
        </authorList>
    </citation>
    <scope>NUCLEOTIDE SEQUENCE [LARGE SCALE GENOMIC DNA]</scope>
    <source>
        <strain evidence="2">PML1(12)</strain>
    </source>
</reference>
<keyword evidence="2" id="KW-1185">Reference proteome</keyword>
<organism evidence="1 2">
    <name type="scientific">Caballeronia mineralivorans PML1(12)</name>
    <dbReference type="NCBI Taxonomy" id="908627"/>
    <lineage>
        <taxon>Bacteria</taxon>
        <taxon>Pseudomonadati</taxon>
        <taxon>Pseudomonadota</taxon>
        <taxon>Betaproteobacteria</taxon>
        <taxon>Burkholderiales</taxon>
        <taxon>Burkholderiaceae</taxon>
        <taxon>Caballeronia</taxon>
    </lineage>
</organism>
<comment type="caution">
    <text evidence="1">The sequence shown here is derived from an EMBL/GenBank/DDBJ whole genome shotgun (WGS) entry which is preliminary data.</text>
</comment>
<sequence length="229" mass="25329">MAANREIFDAQIVFSGEFLPALFSPDWFGRNNLIGTEDVEVARTGNLVVSRDVTTFQTDWFTFQALQQQIVATSLGPVTPLLMDLAVGVLMLLPETLITGVGLNFRSHYKTSTWAEYHRIGDTLVPKDRWNTLFPGMHVGMANLQVMAEKLKDDGVAVSGDQYHVFVQPSGLLKEGVFIATNDHRAVSVDSPKQPPGEKAAQIVRDSWESAWHRSMELTDQLLADVLGG</sequence>
<name>A0A0J1D650_9BURK</name>
<protein>
    <submittedName>
        <fullName evidence="1">Uncharacterized protein</fullName>
    </submittedName>
</protein>
<dbReference type="PATRIC" id="fig|908627.4.peg.222"/>